<proteinExistence type="predicted"/>
<gene>
    <name evidence="1" type="ORF">DPQ25_09585</name>
</gene>
<accession>A0A328UGS7</accession>
<evidence type="ECO:0000313" key="1">
    <source>
        <dbReference type="EMBL" id="RAQ28249.1"/>
    </source>
</evidence>
<dbReference type="Proteomes" id="UP000249377">
    <property type="component" value="Unassembled WGS sequence"/>
</dbReference>
<dbReference type="EMBL" id="QLYR01000006">
    <property type="protein sequence ID" value="RAQ28249.1"/>
    <property type="molecule type" value="Genomic_DNA"/>
</dbReference>
<keyword evidence="2" id="KW-1185">Reference proteome</keyword>
<name>A0A328UGS7_9FIRM</name>
<evidence type="ECO:0000313" key="2">
    <source>
        <dbReference type="Proteomes" id="UP000249377"/>
    </source>
</evidence>
<organism evidence="1 2">
    <name type="scientific">Hydrogeniiclostridium mannosilyticum</name>
    <dbReference type="NCBI Taxonomy" id="2764322"/>
    <lineage>
        <taxon>Bacteria</taxon>
        <taxon>Bacillati</taxon>
        <taxon>Bacillota</taxon>
        <taxon>Clostridia</taxon>
        <taxon>Eubacteriales</taxon>
        <taxon>Acutalibacteraceae</taxon>
        <taxon>Hydrogeniiclostridium</taxon>
    </lineage>
</organism>
<dbReference type="AlphaFoldDB" id="A0A328UGS7"/>
<sequence>MTSIDPLLLLDNTSMMSVMNKGVFRCTDVTFEEAKAIMEVHQQEDILQCFSNLDLEDVIYDYLRIEKREFTHKRVRDMRVGQDGLVFKLYTTKSETQPVIVTDKGNEAKKIQNVYVYCQLVSRIE</sequence>
<protein>
    <submittedName>
        <fullName evidence="1">Uncharacterized protein</fullName>
    </submittedName>
</protein>
<reference evidence="1 2" key="1">
    <citation type="submission" date="2018-06" db="EMBL/GenBank/DDBJ databases">
        <title>Noncontiguous genome sequence of Ruminococcaceae bacterium ASD2818.</title>
        <authorList>
            <person name="Chaplin A.V."/>
            <person name="Sokolova S.R."/>
            <person name="Kochetkova T.O."/>
            <person name="Goltsov A.Y."/>
            <person name="Trofimov D.Y."/>
            <person name="Efimov B.A."/>
        </authorList>
    </citation>
    <scope>NUCLEOTIDE SEQUENCE [LARGE SCALE GENOMIC DNA]</scope>
    <source>
        <strain evidence="1 2">ASD2818</strain>
    </source>
</reference>
<dbReference type="RefSeq" id="WP_112332961.1">
    <property type="nucleotide sequence ID" value="NZ_QLYR01000006.1"/>
</dbReference>
<comment type="caution">
    <text evidence="1">The sequence shown here is derived from an EMBL/GenBank/DDBJ whole genome shotgun (WGS) entry which is preliminary data.</text>
</comment>